<evidence type="ECO:0000256" key="1">
    <source>
        <dbReference type="SAM" id="MobiDB-lite"/>
    </source>
</evidence>
<dbReference type="InterPro" id="IPR053185">
    <property type="entry name" value="SET_domain_protein"/>
</dbReference>
<dbReference type="Pfam" id="PF00856">
    <property type="entry name" value="SET"/>
    <property type="match status" value="1"/>
</dbReference>
<dbReference type="OrthoDB" id="265717at2759"/>
<feature type="compositionally biased region" description="Basic residues" evidence="1">
    <location>
        <begin position="1"/>
        <end position="12"/>
    </location>
</feature>
<organism evidence="3 4">
    <name type="scientific">Hyaloscypha hepaticicola</name>
    <dbReference type="NCBI Taxonomy" id="2082293"/>
    <lineage>
        <taxon>Eukaryota</taxon>
        <taxon>Fungi</taxon>
        <taxon>Dikarya</taxon>
        <taxon>Ascomycota</taxon>
        <taxon>Pezizomycotina</taxon>
        <taxon>Leotiomycetes</taxon>
        <taxon>Helotiales</taxon>
        <taxon>Hyaloscyphaceae</taxon>
        <taxon>Hyaloscypha</taxon>
    </lineage>
</organism>
<feature type="compositionally biased region" description="Basic and acidic residues" evidence="1">
    <location>
        <begin position="84"/>
        <end position="93"/>
    </location>
</feature>
<feature type="compositionally biased region" description="Polar residues" evidence="1">
    <location>
        <begin position="37"/>
        <end position="54"/>
    </location>
</feature>
<dbReference type="Gene3D" id="2.170.270.10">
    <property type="entry name" value="SET domain"/>
    <property type="match status" value="1"/>
</dbReference>
<dbReference type="SUPFAM" id="SSF82199">
    <property type="entry name" value="SET domain"/>
    <property type="match status" value="1"/>
</dbReference>
<dbReference type="PROSITE" id="PS50280">
    <property type="entry name" value="SET"/>
    <property type="match status" value="1"/>
</dbReference>
<dbReference type="PANTHER" id="PTHR47332">
    <property type="entry name" value="SET DOMAIN-CONTAINING PROTEIN 5"/>
    <property type="match status" value="1"/>
</dbReference>
<keyword evidence="4" id="KW-1185">Reference proteome</keyword>
<feature type="domain" description="SET" evidence="2">
    <location>
        <begin position="140"/>
        <end position="279"/>
    </location>
</feature>
<dbReference type="InterPro" id="IPR001214">
    <property type="entry name" value="SET_dom"/>
</dbReference>
<evidence type="ECO:0000313" key="4">
    <source>
        <dbReference type="Proteomes" id="UP000235672"/>
    </source>
</evidence>
<dbReference type="PANTHER" id="PTHR47332:SF4">
    <property type="entry name" value="SET DOMAIN-CONTAINING PROTEIN 5"/>
    <property type="match status" value="1"/>
</dbReference>
<feature type="compositionally biased region" description="Polar residues" evidence="1">
    <location>
        <begin position="111"/>
        <end position="132"/>
    </location>
</feature>
<gene>
    <name evidence="3" type="ORF">NA56DRAFT_739681</name>
</gene>
<evidence type="ECO:0000313" key="3">
    <source>
        <dbReference type="EMBL" id="PMD24987.1"/>
    </source>
</evidence>
<feature type="region of interest" description="Disordered" evidence="1">
    <location>
        <begin position="111"/>
        <end position="134"/>
    </location>
</feature>
<feature type="region of interest" description="Disordered" evidence="1">
    <location>
        <begin position="1"/>
        <end position="94"/>
    </location>
</feature>
<dbReference type="InterPro" id="IPR046341">
    <property type="entry name" value="SET_dom_sf"/>
</dbReference>
<evidence type="ECO:0000259" key="2">
    <source>
        <dbReference type="PROSITE" id="PS50280"/>
    </source>
</evidence>
<name>A0A2J6QFD8_9HELO</name>
<accession>A0A2J6QFD8</accession>
<dbReference type="Proteomes" id="UP000235672">
    <property type="component" value="Unassembled WGS sequence"/>
</dbReference>
<dbReference type="EMBL" id="KZ613471">
    <property type="protein sequence ID" value="PMD24987.1"/>
    <property type="molecule type" value="Genomic_DNA"/>
</dbReference>
<sequence>MASKKKMAKKGNAKVPMANPIGSSQEGDLAIEPSPKNRLTVQSQPKGISANPTDSAPGMMAPTSTASTKAERNRRKKENTKKRKAEESQKEASEANLLAEIGSMAMNEKTLNSAGEENPTSSSAETEVSEQYSEVEHPGRLWKIKDSPGKGLGLFATQFIKKDTVVFQEAPLIAGGPQWLQKEASFMVLSEEKRRAYMSLYSCCKCHQTPCIETPFSKIYNANNFEVRDTGENAVYKVTSRINHACMPNAFRRFTKAGNIVLFATEDIKKGDEITLDYVGAGSASVSTRRPYLADKFGFYCRCKGCVGNKKLSSALVEQRMQELSIPIEVTTPDILGEQSAEELAALAEVEPWFRSFQDWDDKMVESLKEMCVLDYVRGSDSRELLYDSYEEAFGSWLRKNNKFGLSEEVIRHHAAKARPNTVPEIEDYIQRLKEYDERQKKNPVS</sequence>
<dbReference type="SMART" id="SM00317">
    <property type="entry name" value="SET"/>
    <property type="match status" value="1"/>
</dbReference>
<dbReference type="STRING" id="1745343.A0A2J6QFD8"/>
<reference evidence="3 4" key="1">
    <citation type="submission" date="2016-05" db="EMBL/GenBank/DDBJ databases">
        <title>A degradative enzymes factory behind the ericoid mycorrhizal symbiosis.</title>
        <authorList>
            <consortium name="DOE Joint Genome Institute"/>
            <person name="Martino E."/>
            <person name="Morin E."/>
            <person name="Grelet G."/>
            <person name="Kuo A."/>
            <person name="Kohler A."/>
            <person name="Daghino S."/>
            <person name="Barry K."/>
            <person name="Choi C."/>
            <person name="Cichocki N."/>
            <person name="Clum A."/>
            <person name="Copeland A."/>
            <person name="Hainaut M."/>
            <person name="Haridas S."/>
            <person name="Labutti K."/>
            <person name="Lindquist E."/>
            <person name="Lipzen A."/>
            <person name="Khouja H.-R."/>
            <person name="Murat C."/>
            <person name="Ohm R."/>
            <person name="Olson A."/>
            <person name="Spatafora J."/>
            <person name="Veneault-Fourrey C."/>
            <person name="Henrissat B."/>
            <person name="Grigoriev I."/>
            <person name="Martin F."/>
            <person name="Perotto S."/>
        </authorList>
    </citation>
    <scope>NUCLEOTIDE SEQUENCE [LARGE SCALE GENOMIC DNA]</scope>
    <source>
        <strain evidence="3 4">UAMH 7357</strain>
    </source>
</reference>
<dbReference type="AlphaFoldDB" id="A0A2J6QFD8"/>
<protein>
    <submittedName>
        <fullName evidence="3">SET domain-containing protein</fullName>
    </submittedName>
</protein>
<feature type="compositionally biased region" description="Basic residues" evidence="1">
    <location>
        <begin position="72"/>
        <end position="83"/>
    </location>
</feature>
<dbReference type="CDD" id="cd20071">
    <property type="entry name" value="SET_SMYD"/>
    <property type="match status" value="1"/>
</dbReference>
<proteinExistence type="predicted"/>